<dbReference type="InterPro" id="IPR002781">
    <property type="entry name" value="TM_pro_TauE-like"/>
</dbReference>
<evidence type="ECO:0000313" key="8">
    <source>
        <dbReference type="Proteomes" id="UP000002164"/>
    </source>
</evidence>
<evidence type="ECO:0000256" key="2">
    <source>
        <dbReference type="ARBA" id="ARBA00009142"/>
    </source>
</evidence>
<sequence length="247" mass="26622">MMEYLLFLFIGIIGNVIGTLVGGGGLITLPTMMLMGVPVHSAIGANKVSNMVSAFSSFYTIYKRKELAWSEMQPVLLVSLIGGTLGGLFASFMSSQTLTFIAIFLLGFALMMSFMGGADFGHKELFMMNRKNGPILLGVGFYDGMFGPGSSTLALYTYAHEKISYIKAVGLSRVGVFAMCSGAAITYIATGKIEWPLTLILMVGSTIGAQIGIVLARKVKANQVKLLLRIVTIVLIVQLVYDFIQQL</sequence>
<name>B1HWY1_LYSSC</name>
<comment type="similarity">
    <text evidence="2 6">Belongs to the 4-toluene sulfonate uptake permease (TSUP) (TC 2.A.102) family.</text>
</comment>
<organism evidence="7 8">
    <name type="scientific">Lysinibacillus sphaericus (strain C3-41)</name>
    <dbReference type="NCBI Taxonomy" id="444177"/>
    <lineage>
        <taxon>Bacteria</taxon>
        <taxon>Bacillati</taxon>
        <taxon>Bacillota</taxon>
        <taxon>Bacilli</taxon>
        <taxon>Bacillales</taxon>
        <taxon>Bacillaceae</taxon>
        <taxon>Lysinibacillus</taxon>
    </lineage>
</organism>
<dbReference type="InterPro" id="IPR051598">
    <property type="entry name" value="TSUP/Inactive_protease-like"/>
</dbReference>
<proteinExistence type="inferred from homology"/>
<comment type="subcellular location">
    <subcellularLocation>
        <location evidence="6">Cell membrane</location>
        <topology evidence="6">Multi-pass membrane protein</topology>
    </subcellularLocation>
    <subcellularLocation>
        <location evidence="1">Membrane</location>
        <topology evidence="1">Multi-pass membrane protein</topology>
    </subcellularLocation>
</comment>
<protein>
    <recommendedName>
        <fullName evidence="6">Probable membrane transporter protein</fullName>
    </recommendedName>
</protein>
<feature type="transmembrane region" description="Helical" evidence="6">
    <location>
        <begin position="195"/>
        <end position="214"/>
    </location>
</feature>
<dbReference type="Pfam" id="PF01925">
    <property type="entry name" value="TauE"/>
    <property type="match status" value="1"/>
</dbReference>
<keyword evidence="5 6" id="KW-0472">Membrane</keyword>
<reference evidence="7 8" key="1">
    <citation type="journal article" date="2008" name="J. Bacteriol.">
        <title>Complete genome sequence of the mosquitocidal bacterium Bacillus sphaericus C3-41 and comparison with those of closely related Bacillus species.</title>
        <authorList>
            <person name="Hu X."/>
            <person name="Fan W."/>
            <person name="Han B."/>
            <person name="Liu H."/>
            <person name="Zheng D."/>
            <person name="Li Q."/>
            <person name="Dong W."/>
            <person name="Yan J."/>
            <person name="Gao M."/>
            <person name="Berry C."/>
            <person name="Yuan Z."/>
        </authorList>
    </citation>
    <scope>NUCLEOTIDE SEQUENCE [LARGE SCALE GENOMIC DNA]</scope>
    <source>
        <strain evidence="7 8">C3-41</strain>
    </source>
</reference>
<dbReference type="EnsemblBacteria" id="ACA39966">
    <property type="protein sequence ID" value="ACA39966"/>
    <property type="gene ID" value="Bsph_2413"/>
</dbReference>
<keyword evidence="4 6" id="KW-1133">Transmembrane helix</keyword>
<evidence type="ECO:0000256" key="4">
    <source>
        <dbReference type="ARBA" id="ARBA00022989"/>
    </source>
</evidence>
<dbReference type="HOGENOM" id="CLU_045498_2_2_9"/>
<evidence type="ECO:0000256" key="3">
    <source>
        <dbReference type="ARBA" id="ARBA00022692"/>
    </source>
</evidence>
<feature type="transmembrane region" description="Helical" evidence="6">
    <location>
        <begin position="98"/>
        <end position="121"/>
    </location>
</feature>
<evidence type="ECO:0000313" key="7">
    <source>
        <dbReference type="EMBL" id="ACA39966.1"/>
    </source>
</evidence>
<evidence type="ECO:0000256" key="1">
    <source>
        <dbReference type="ARBA" id="ARBA00004141"/>
    </source>
</evidence>
<dbReference type="Proteomes" id="UP000002164">
    <property type="component" value="Chromosome"/>
</dbReference>
<dbReference type="EMBL" id="CP000817">
    <property type="protein sequence ID" value="ACA39966.1"/>
    <property type="molecule type" value="Genomic_DNA"/>
</dbReference>
<evidence type="ECO:0000256" key="5">
    <source>
        <dbReference type="ARBA" id="ARBA00023136"/>
    </source>
</evidence>
<dbReference type="PANTHER" id="PTHR43701">
    <property type="entry name" value="MEMBRANE TRANSPORTER PROTEIN MJ0441-RELATED"/>
    <property type="match status" value="1"/>
</dbReference>
<feature type="transmembrane region" description="Helical" evidence="6">
    <location>
        <begin position="170"/>
        <end position="189"/>
    </location>
</feature>
<evidence type="ECO:0000256" key="6">
    <source>
        <dbReference type="RuleBase" id="RU363041"/>
    </source>
</evidence>
<gene>
    <name evidence="7" type="ordered locus">Bsph_2413</name>
</gene>
<feature type="transmembrane region" description="Helical" evidence="6">
    <location>
        <begin position="5"/>
        <end position="27"/>
    </location>
</feature>
<feature type="transmembrane region" description="Helical" evidence="6">
    <location>
        <begin position="74"/>
        <end position="92"/>
    </location>
</feature>
<dbReference type="AlphaFoldDB" id="B1HWY1"/>
<keyword evidence="6" id="KW-1003">Cell membrane</keyword>
<dbReference type="KEGG" id="lsp:Bsph_2413"/>
<accession>B1HWY1</accession>
<keyword evidence="3 6" id="KW-0812">Transmembrane</keyword>
<dbReference type="GO" id="GO:0005886">
    <property type="term" value="C:plasma membrane"/>
    <property type="evidence" value="ECO:0007669"/>
    <property type="project" value="UniProtKB-SubCell"/>
</dbReference>
<feature type="transmembrane region" description="Helical" evidence="6">
    <location>
        <begin position="226"/>
        <end position="244"/>
    </location>
</feature>
<dbReference type="PANTHER" id="PTHR43701:SF2">
    <property type="entry name" value="MEMBRANE TRANSPORTER PROTEIN YJNA-RELATED"/>
    <property type="match status" value="1"/>
</dbReference>